<evidence type="ECO:0000313" key="3">
    <source>
        <dbReference type="EMBL" id="BAS01875.1"/>
    </source>
</evidence>
<dbReference type="GO" id="GO:0042255">
    <property type="term" value="P:ribosome assembly"/>
    <property type="evidence" value="ECO:0007669"/>
    <property type="project" value="InterPro"/>
</dbReference>
<dbReference type="AlphaFoldDB" id="A0A0H5BKR5"/>
<protein>
    <recommendedName>
        <fullName evidence="1">60S ribosome subunit biogenesis protein NIP7 homolog</fullName>
    </recommendedName>
</protein>
<keyword evidence="1" id="KW-0690">Ribosome biogenesis</keyword>
<dbReference type="InterPro" id="IPR016686">
    <property type="entry name" value="Ribosomal_synth_fac_NIP7"/>
</dbReference>
<geneLocation type="nucleomorph" evidence="3"/>
<dbReference type="PIRSF" id="PIRSF017190">
    <property type="entry name" value="Rbsml_synth_fac_NIP7"/>
    <property type="match status" value="1"/>
</dbReference>
<name>A0A0H5BKR5_9EUKA</name>
<dbReference type="GO" id="GO:0005634">
    <property type="term" value="C:nucleus"/>
    <property type="evidence" value="ECO:0007669"/>
    <property type="project" value="InterPro"/>
</dbReference>
<gene>
    <name evidence="3" type="primary">nip7</name>
</gene>
<keyword evidence="1" id="KW-0694">RNA-binding</keyword>
<evidence type="ECO:0000259" key="2">
    <source>
        <dbReference type="Pfam" id="PF17833"/>
    </source>
</evidence>
<proteinExistence type="inferred from homology"/>
<comment type="similarity">
    <text evidence="1">Belongs to the NIP7 family.</text>
</comment>
<feature type="domain" description="60S ribosome subunit biogenesis protein NIP7 pre-PUA" evidence="2">
    <location>
        <begin position="1"/>
        <end position="76"/>
    </location>
</feature>
<dbReference type="Pfam" id="PF17833">
    <property type="entry name" value="pre-PUA_NIP7"/>
    <property type="match status" value="1"/>
</dbReference>
<evidence type="ECO:0000256" key="1">
    <source>
        <dbReference type="PIRNR" id="PIRNR017190"/>
    </source>
</evidence>
<dbReference type="EMBL" id="AB996603">
    <property type="protein sequence ID" value="BAS01875.1"/>
    <property type="molecule type" value="Genomic_DNA"/>
</dbReference>
<keyword evidence="1" id="KW-0539">Nucleus</keyword>
<keyword evidence="3" id="KW-0542">Nucleomorph</keyword>
<accession>A0A0H5BKR5</accession>
<reference evidence="3" key="1">
    <citation type="journal article" date="2015" name="Genome Biol. Evol.">
        <title>Nucleomorph Genome Sequences of Two Chlorarachniophytes, Amorphochlora amoebiformis and Lotharella vacuolata.</title>
        <authorList>
            <person name="Suzuki S."/>
            <person name="Shirato S."/>
            <person name="Hirakawa Y."/>
            <person name="Ishida K."/>
        </authorList>
    </citation>
    <scope>NUCLEOTIDE SEQUENCE</scope>
    <source>
        <strain evidence="3">CCMP2058</strain>
    </source>
</reference>
<comment type="function">
    <text evidence="1">Required for proper 27S pre-rRNA processing and 60S ribosome subunit assembly.</text>
</comment>
<dbReference type="InterPro" id="IPR040598">
    <property type="entry name" value="NIP7_N"/>
</dbReference>
<sequence length="166" mass="19409">MRNLNKKEIHLLFKYFYMYIGTNIKHSDIFNNKSLILVNKKVVLISNVLLNKLSKKPFIKICTIGVLVGIFHKLITNKGIYLKKTMYNHISKYSLNKIWIKKSSLFEIFNQDIIRARDISLISLNSPCLNGITIYYDKHIVIALGYYLNTHFLDSNKIIIKIISKI</sequence>
<comment type="subunit">
    <text evidence="1">Interacts with pre-ribosome complex.</text>
</comment>
<dbReference type="GO" id="GO:0003723">
    <property type="term" value="F:RNA binding"/>
    <property type="evidence" value="ECO:0007669"/>
    <property type="project" value="UniProtKB-KW"/>
</dbReference>
<dbReference type="Gene3D" id="3.10.450.220">
    <property type="match status" value="1"/>
</dbReference>
<organism evidence="3">
    <name type="scientific">Amorphochlora amoebiformis</name>
    <dbReference type="NCBI Taxonomy" id="1561963"/>
    <lineage>
        <taxon>Eukaryota</taxon>
        <taxon>Sar</taxon>
        <taxon>Rhizaria</taxon>
        <taxon>Cercozoa</taxon>
        <taxon>Chlorarachniophyceae</taxon>
        <taxon>Amorphochlora</taxon>
    </lineage>
</organism>